<gene>
    <name evidence="2" type="ORF">QCN29_02980</name>
</gene>
<dbReference type="EMBL" id="JARWBG010000002">
    <property type="protein sequence ID" value="MDH2387768.1"/>
    <property type="molecule type" value="Genomic_DNA"/>
</dbReference>
<proteinExistence type="predicted"/>
<keyword evidence="3" id="KW-1185">Reference proteome</keyword>
<sequence>MRAHDLAQPYDGGGNGAGPAGRRPRRPATRPLRDARLSPGGPSRSGAPPAGTLIDVTAGQLRERLPGAVPVM</sequence>
<feature type="compositionally biased region" description="Low complexity" evidence="1">
    <location>
        <begin position="37"/>
        <end position="51"/>
    </location>
</feature>
<organism evidence="2 3">
    <name type="scientific">Streptomyces chengmaiensis</name>
    <dbReference type="NCBI Taxonomy" id="3040919"/>
    <lineage>
        <taxon>Bacteria</taxon>
        <taxon>Bacillati</taxon>
        <taxon>Actinomycetota</taxon>
        <taxon>Actinomycetes</taxon>
        <taxon>Kitasatosporales</taxon>
        <taxon>Streptomycetaceae</taxon>
        <taxon>Streptomyces</taxon>
    </lineage>
</organism>
<accession>A0ABT6HHP4</accession>
<dbReference type="RefSeq" id="WP_279926056.1">
    <property type="nucleotide sequence ID" value="NZ_JARWBG010000002.1"/>
</dbReference>
<dbReference type="Proteomes" id="UP001223144">
    <property type="component" value="Unassembled WGS sequence"/>
</dbReference>
<feature type="region of interest" description="Disordered" evidence="1">
    <location>
        <begin position="1"/>
        <end position="53"/>
    </location>
</feature>
<evidence type="ECO:0000256" key="1">
    <source>
        <dbReference type="SAM" id="MobiDB-lite"/>
    </source>
</evidence>
<evidence type="ECO:0000313" key="3">
    <source>
        <dbReference type="Proteomes" id="UP001223144"/>
    </source>
</evidence>
<name>A0ABT6HHP4_9ACTN</name>
<reference evidence="2 3" key="1">
    <citation type="submission" date="2023-04" db="EMBL/GenBank/DDBJ databases">
        <title>Streptomyces chengmaiensis sp. nov. isolated from the stem of mangrove plant in Hainan.</title>
        <authorList>
            <person name="Huang X."/>
            <person name="Zhou S."/>
            <person name="Chu X."/>
            <person name="Xie Y."/>
            <person name="Lin Y."/>
        </authorList>
    </citation>
    <scope>NUCLEOTIDE SEQUENCE [LARGE SCALE GENOMIC DNA]</scope>
    <source>
        <strain evidence="2 3">HNM0663</strain>
    </source>
</reference>
<comment type="caution">
    <text evidence="2">The sequence shown here is derived from an EMBL/GenBank/DDBJ whole genome shotgun (WGS) entry which is preliminary data.</text>
</comment>
<protein>
    <submittedName>
        <fullName evidence="2">Uncharacterized protein</fullName>
    </submittedName>
</protein>
<evidence type="ECO:0000313" key="2">
    <source>
        <dbReference type="EMBL" id="MDH2387768.1"/>
    </source>
</evidence>